<feature type="compositionally biased region" description="Acidic residues" evidence="1">
    <location>
        <begin position="103"/>
        <end position="125"/>
    </location>
</feature>
<evidence type="ECO:0000256" key="1">
    <source>
        <dbReference type="SAM" id="MobiDB-lite"/>
    </source>
</evidence>
<organism evidence="2 3">
    <name type="scientific">Streblomastix strix</name>
    <dbReference type="NCBI Taxonomy" id="222440"/>
    <lineage>
        <taxon>Eukaryota</taxon>
        <taxon>Metamonada</taxon>
        <taxon>Preaxostyla</taxon>
        <taxon>Oxymonadida</taxon>
        <taxon>Streblomastigidae</taxon>
        <taxon>Streblomastix</taxon>
    </lineage>
</organism>
<evidence type="ECO:0000313" key="3">
    <source>
        <dbReference type="Proteomes" id="UP000324800"/>
    </source>
</evidence>
<feature type="compositionally biased region" description="Basic and acidic residues" evidence="1">
    <location>
        <begin position="48"/>
        <end position="59"/>
    </location>
</feature>
<accession>A0A5J4WBE1</accession>
<dbReference type="AlphaFoldDB" id="A0A5J4WBE1"/>
<evidence type="ECO:0000313" key="2">
    <source>
        <dbReference type="EMBL" id="KAA6392120.1"/>
    </source>
</evidence>
<feature type="compositionally biased region" description="Basic and acidic residues" evidence="1">
    <location>
        <begin position="189"/>
        <end position="199"/>
    </location>
</feature>
<dbReference type="EMBL" id="SNRW01002651">
    <property type="protein sequence ID" value="KAA6392120.1"/>
    <property type="molecule type" value="Genomic_DNA"/>
</dbReference>
<feature type="compositionally biased region" description="Basic and acidic residues" evidence="1">
    <location>
        <begin position="126"/>
        <end position="141"/>
    </location>
</feature>
<feature type="compositionally biased region" description="Acidic residues" evidence="1">
    <location>
        <begin position="60"/>
        <end position="69"/>
    </location>
</feature>
<comment type="caution">
    <text evidence="2">The sequence shown here is derived from an EMBL/GenBank/DDBJ whole genome shotgun (WGS) entry which is preliminary data.</text>
</comment>
<gene>
    <name evidence="2" type="ORF">EZS28_012355</name>
</gene>
<sequence>MLTNPTEWDDALTCISCTECGSPMREIRTAQVQNEIEKRNKRKMKQQQKQEQKNNKSKDDEDDIFEEDKDNSPLNQLLDHIERQSTIPDGQEIEQGLLTSYELEVEEEMAELDNDDLRTEDEIEKDEAIKRREERIKKKEEEQEQEEEDDDDDDDEDDEDEEQEDEADKDDKDDDGEEINNENEEINNENEKEDKNENKDDQIKDQLKQSLHNKSKFSNNLCDYSSVLICRHYPTQHHIIAGKRLFLLTRRASRAYSKAVELEVSAESGYGKGRGRMPSGQLLHSLTILGRFVHVFRRILHPFHETMIQSLYGQCLLIFTCFVESSILTDFCNIDDRLLIVNKDIKENNDDKELRTKTLRRLFDSQGLQVILSPSIAPNKVISLARYTAQMTCSLYYPSCPRRVLDLKMSGILLILMAQDAPNQTDRSKMTKQWCTYEEGMTLLKQSLDEGLKCYGAGHCEIVELENWIQGGWQDFLCWEKRMKALELMHMEHSGQNWA</sequence>
<feature type="compositionally biased region" description="Acidic residues" evidence="1">
    <location>
        <begin position="142"/>
        <end position="188"/>
    </location>
</feature>
<name>A0A5J4WBE1_9EUKA</name>
<feature type="region of interest" description="Disordered" evidence="1">
    <location>
        <begin position="38"/>
        <end position="199"/>
    </location>
</feature>
<reference evidence="2 3" key="1">
    <citation type="submission" date="2019-03" db="EMBL/GenBank/DDBJ databases">
        <title>Single cell metagenomics reveals metabolic interactions within the superorganism composed of flagellate Streblomastix strix and complex community of Bacteroidetes bacteria on its surface.</title>
        <authorList>
            <person name="Treitli S.C."/>
            <person name="Kolisko M."/>
            <person name="Husnik F."/>
            <person name="Keeling P."/>
            <person name="Hampl V."/>
        </authorList>
    </citation>
    <scope>NUCLEOTIDE SEQUENCE [LARGE SCALE GENOMIC DNA]</scope>
    <source>
        <strain evidence="2">ST1C</strain>
    </source>
</reference>
<proteinExistence type="predicted"/>
<protein>
    <submittedName>
        <fullName evidence="2">Uncharacterized protein</fullName>
    </submittedName>
</protein>
<dbReference type="Proteomes" id="UP000324800">
    <property type="component" value="Unassembled WGS sequence"/>
</dbReference>